<dbReference type="InterPro" id="IPR039536">
    <property type="entry name" value="TetR_C_Proteobacteria"/>
</dbReference>
<dbReference type="PROSITE" id="PS50977">
    <property type="entry name" value="HTH_TETR_2"/>
    <property type="match status" value="1"/>
</dbReference>
<feature type="region of interest" description="Disordered" evidence="3">
    <location>
        <begin position="1"/>
        <end position="26"/>
    </location>
</feature>
<dbReference type="Pfam" id="PF00440">
    <property type="entry name" value="TetR_N"/>
    <property type="match status" value="1"/>
</dbReference>
<dbReference type="PROSITE" id="PS01081">
    <property type="entry name" value="HTH_TETR_1"/>
    <property type="match status" value="1"/>
</dbReference>
<evidence type="ECO:0000256" key="3">
    <source>
        <dbReference type="SAM" id="MobiDB-lite"/>
    </source>
</evidence>
<dbReference type="InterPro" id="IPR023772">
    <property type="entry name" value="DNA-bd_HTH_TetR-type_CS"/>
</dbReference>
<dbReference type="EMBL" id="JBHTCF010000010">
    <property type="protein sequence ID" value="MFC7307037.1"/>
    <property type="molecule type" value="Genomic_DNA"/>
</dbReference>
<dbReference type="RefSeq" id="WP_381833257.1">
    <property type="nucleotide sequence ID" value="NZ_JBHTCF010000010.1"/>
</dbReference>
<sequence>MTEPRYDQDLGTPETSTVKAGGRPDKRRAISEAARRVFGQQGYARASVDAIAVEANVAKRTIYNHFTDKEALFLSVAVEGADAVTEAVRVLMERHLRKIVNLEEDLTAFCLDRANAITEFPDHFALVRTIHAEVTRLPAGVLEKWMAHGPPSAHQRLAPYLRRIADRGLLAFDDAEKAANRLNTLTMNDVLIRSFYGALPLPGSAVEEIVHDGVHAFLRLYAPAPSAPEERI</sequence>
<dbReference type="InterPro" id="IPR050109">
    <property type="entry name" value="HTH-type_TetR-like_transc_reg"/>
</dbReference>
<evidence type="ECO:0000256" key="1">
    <source>
        <dbReference type="ARBA" id="ARBA00023125"/>
    </source>
</evidence>
<accession>A0ABW2JMV1</accession>
<dbReference type="Proteomes" id="UP001596523">
    <property type="component" value="Unassembled WGS sequence"/>
</dbReference>
<dbReference type="SUPFAM" id="SSF46689">
    <property type="entry name" value="Homeodomain-like"/>
    <property type="match status" value="1"/>
</dbReference>
<dbReference type="Pfam" id="PF14246">
    <property type="entry name" value="TetR_C_7"/>
    <property type="match status" value="1"/>
</dbReference>
<evidence type="ECO:0000256" key="2">
    <source>
        <dbReference type="PROSITE-ProRule" id="PRU00335"/>
    </source>
</evidence>
<dbReference type="PANTHER" id="PTHR30055:SF146">
    <property type="entry name" value="HTH-TYPE TRANSCRIPTIONAL DUAL REGULATOR CECR"/>
    <property type="match status" value="1"/>
</dbReference>
<dbReference type="InterPro" id="IPR001647">
    <property type="entry name" value="HTH_TetR"/>
</dbReference>
<dbReference type="Gene3D" id="1.10.10.60">
    <property type="entry name" value="Homeodomain-like"/>
    <property type="match status" value="1"/>
</dbReference>
<keyword evidence="6" id="KW-1185">Reference proteome</keyword>
<reference evidence="6" key="1">
    <citation type="journal article" date="2019" name="Int. J. Syst. Evol. Microbiol.">
        <title>The Global Catalogue of Microorganisms (GCM) 10K type strain sequencing project: providing services to taxonomists for standard genome sequencing and annotation.</title>
        <authorList>
            <consortium name="The Broad Institute Genomics Platform"/>
            <consortium name="The Broad Institute Genome Sequencing Center for Infectious Disease"/>
            <person name="Wu L."/>
            <person name="Ma J."/>
        </authorList>
    </citation>
    <scope>NUCLEOTIDE SEQUENCE [LARGE SCALE GENOMIC DNA]</scope>
    <source>
        <strain evidence="6">SYNS20</strain>
    </source>
</reference>
<comment type="caution">
    <text evidence="5">The sequence shown here is derived from an EMBL/GenBank/DDBJ whole genome shotgun (WGS) entry which is preliminary data.</text>
</comment>
<dbReference type="InterPro" id="IPR009057">
    <property type="entry name" value="Homeodomain-like_sf"/>
</dbReference>
<dbReference type="PRINTS" id="PR00455">
    <property type="entry name" value="HTHTETR"/>
</dbReference>
<organism evidence="5 6">
    <name type="scientific">Streptomyces monticola</name>
    <dbReference type="NCBI Taxonomy" id="2666263"/>
    <lineage>
        <taxon>Bacteria</taxon>
        <taxon>Bacillati</taxon>
        <taxon>Actinomycetota</taxon>
        <taxon>Actinomycetes</taxon>
        <taxon>Kitasatosporales</taxon>
        <taxon>Streptomycetaceae</taxon>
        <taxon>Streptomyces</taxon>
    </lineage>
</organism>
<dbReference type="Gene3D" id="1.10.357.10">
    <property type="entry name" value="Tetracycline Repressor, domain 2"/>
    <property type="match status" value="1"/>
</dbReference>
<proteinExistence type="predicted"/>
<feature type="DNA-binding region" description="H-T-H motif" evidence="2">
    <location>
        <begin position="47"/>
        <end position="66"/>
    </location>
</feature>
<evidence type="ECO:0000259" key="4">
    <source>
        <dbReference type="PROSITE" id="PS50977"/>
    </source>
</evidence>
<protein>
    <submittedName>
        <fullName evidence="5">TetR/AcrR family transcriptional regulator</fullName>
    </submittedName>
</protein>
<feature type="domain" description="HTH tetR-type" evidence="4">
    <location>
        <begin position="24"/>
        <end position="84"/>
    </location>
</feature>
<evidence type="ECO:0000313" key="6">
    <source>
        <dbReference type="Proteomes" id="UP001596523"/>
    </source>
</evidence>
<evidence type="ECO:0000313" key="5">
    <source>
        <dbReference type="EMBL" id="MFC7307037.1"/>
    </source>
</evidence>
<name>A0ABW2JMV1_9ACTN</name>
<gene>
    <name evidence="5" type="ORF">ACFQVC_22765</name>
</gene>
<keyword evidence="1 2" id="KW-0238">DNA-binding</keyword>
<dbReference type="PANTHER" id="PTHR30055">
    <property type="entry name" value="HTH-TYPE TRANSCRIPTIONAL REGULATOR RUTR"/>
    <property type="match status" value="1"/>
</dbReference>